<protein>
    <submittedName>
        <fullName evidence="1">Uncharacterized protein</fullName>
    </submittedName>
</protein>
<dbReference type="RefSeq" id="WP_137661494.1">
    <property type="nucleotide sequence ID" value="NZ_BJCR01000003.1"/>
</dbReference>
<dbReference type="AlphaFoldDB" id="A0A480B579"/>
<evidence type="ECO:0000313" key="2">
    <source>
        <dbReference type="Proteomes" id="UP000303581"/>
    </source>
</evidence>
<dbReference type="Proteomes" id="UP000303581">
    <property type="component" value="Unassembled WGS sequence"/>
</dbReference>
<comment type="caution">
    <text evidence="1">The sequence shown here is derived from an EMBL/GenBank/DDBJ whole genome shotgun (WGS) entry which is preliminary data.</text>
</comment>
<dbReference type="EMBL" id="BJCR01000003">
    <property type="protein sequence ID" value="GCL68410.1"/>
    <property type="molecule type" value="Genomic_DNA"/>
</dbReference>
<sequence>MVDFNYTIEEIQENTYKDIAKELLDVFLLHADGYNEDKYISIPGVDAIKIFSDEYVTESGKKVTVQFCHYPTTTWYYVESISINIDGKQFCIDVSEANLDEDCIVYPYFTSENPAYNERDDGDCLVEDLLFLCETALEISSDSRGHGYLLQYCIDYCHMVKAKEFSIWDLISLDSRDPNFYLSVYNRRHYYDDPEPRPYPDNYDPDLDDEFWEAVDNMLEK</sequence>
<reference evidence="1 2" key="1">
    <citation type="submission" date="2019-03" db="EMBL/GenBank/DDBJ databases">
        <title>Draft genome sequences of two Veillonella tobetsuensis clinical isolates from intraoperative bronchial fluids of elderly patients with pulmonary carcinoma.</title>
        <authorList>
            <person name="Akiyama T."/>
        </authorList>
    </citation>
    <scope>NUCLEOTIDE SEQUENCE [LARGE SCALE GENOMIC DNA]</scope>
    <source>
        <strain evidence="1 2">PAGU 1579</strain>
    </source>
</reference>
<evidence type="ECO:0000313" key="1">
    <source>
        <dbReference type="EMBL" id="GCL68410.1"/>
    </source>
</evidence>
<keyword evidence="2" id="KW-1185">Reference proteome</keyword>
<accession>A0A480B579</accession>
<organism evidence="1 2">
    <name type="scientific">Veillonella tobetsuensis</name>
    <dbReference type="NCBI Taxonomy" id="1110546"/>
    <lineage>
        <taxon>Bacteria</taxon>
        <taxon>Bacillati</taxon>
        <taxon>Bacillota</taxon>
        <taxon>Negativicutes</taxon>
        <taxon>Veillonellales</taxon>
        <taxon>Veillonellaceae</taxon>
        <taxon>Veillonella</taxon>
    </lineage>
</organism>
<proteinExistence type="predicted"/>
<name>A0A480B579_9FIRM</name>
<gene>
    <name evidence="1" type="ORF">PAGU1579_01790</name>
</gene>